<evidence type="ECO:0000256" key="4">
    <source>
        <dbReference type="ARBA" id="ARBA00023136"/>
    </source>
</evidence>
<dbReference type="AlphaFoldDB" id="A0A4E0RJX5"/>
<evidence type="ECO:0008006" key="8">
    <source>
        <dbReference type="Google" id="ProtNLM"/>
    </source>
</evidence>
<gene>
    <name evidence="6" type="ORF">D915_002420</name>
</gene>
<evidence type="ECO:0000256" key="3">
    <source>
        <dbReference type="ARBA" id="ARBA00022989"/>
    </source>
</evidence>
<dbReference type="Proteomes" id="UP000230066">
    <property type="component" value="Unassembled WGS sequence"/>
</dbReference>
<dbReference type="GO" id="GO:0016020">
    <property type="term" value="C:membrane"/>
    <property type="evidence" value="ECO:0007669"/>
    <property type="project" value="UniProtKB-SubCell"/>
</dbReference>
<keyword evidence="2 5" id="KW-0812">Transmembrane</keyword>
<feature type="transmembrane region" description="Helical" evidence="5">
    <location>
        <begin position="160"/>
        <end position="180"/>
    </location>
</feature>
<feature type="transmembrane region" description="Helical" evidence="5">
    <location>
        <begin position="41"/>
        <end position="58"/>
    </location>
</feature>
<reference evidence="6" key="1">
    <citation type="submission" date="2019-03" db="EMBL/GenBank/DDBJ databases">
        <title>Improved annotation for the trematode Fasciola hepatica.</title>
        <authorList>
            <person name="Choi Y.-J."/>
            <person name="Martin J."/>
            <person name="Mitreva M."/>
        </authorList>
    </citation>
    <scope>NUCLEOTIDE SEQUENCE [LARGE SCALE GENOMIC DNA]</scope>
</reference>
<dbReference type="InterPro" id="IPR005828">
    <property type="entry name" value="MFS_sugar_transport-like"/>
</dbReference>
<dbReference type="PANTHER" id="PTHR48021">
    <property type="match status" value="1"/>
</dbReference>
<feature type="transmembrane region" description="Helical" evidence="5">
    <location>
        <begin position="98"/>
        <end position="123"/>
    </location>
</feature>
<evidence type="ECO:0000256" key="5">
    <source>
        <dbReference type="SAM" id="Phobius"/>
    </source>
</evidence>
<feature type="transmembrane region" description="Helical" evidence="5">
    <location>
        <begin position="367"/>
        <end position="387"/>
    </location>
</feature>
<evidence type="ECO:0000256" key="2">
    <source>
        <dbReference type="ARBA" id="ARBA00022692"/>
    </source>
</evidence>
<keyword evidence="4 5" id="KW-0472">Membrane</keyword>
<feature type="transmembrane region" description="Helical" evidence="5">
    <location>
        <begin position="67"/>
        <end position="86"/>
    </location>
</feature>
<feature type="transmembrane region" description="Helical" evidence="5">
    <location>
        <begin position="301"/>
        <end position="321"/>
    </location>
</feature>
<evidence type="ECO:0000256" key="1">
    <source>
        <dbReference type="ARBA" id="ARBA00004370"/>
    </source>
</evidence>
<comment type="caution">
    <text evidence="6">The sequence shown here is derived from an EMBL/GenBank/DDBJ whole genome shotgun (WGS) entry which is preliminary data.</text>
</comment>
<proteinExistence type="predicted"/>
<evidence type="ECO:0000313" key="7">
    <source>
        <dbReference type="Proteomes" id="UP000230066"/>
    </source>
</evidence>
<dbReference type="InterPro" id="IPR050549">
    <property type="entry name" value="MFS_Trehalose_Transporter"/>
</dbReference>
<dbReference type="PANTHER" id="PTHR48021:SF1">
    <property type="entry name" value="GH07001P-RELATED"/>
    <property type="match status" value="1"/>
</dbReference>
<dbReference type="Pfam" id="PF00083">
    <property type="entry name" value="Sugar_tr"/>
    <property type="match status" value="1"/>
</dbReference>
<dbReference type="GO" id="GO:0022857">
    <property type="term" value="F:transmembrane transporter activity"/>
    <property type="evidence" value="ECO:0007669"/>
    <property type="project" value="InterPro"/>
</dbReference>
<feature type="transmembrane region" description="Helical" evidence="5">
    <location>
        <begin position="241"/>
        <end position="260"/>
    </location>
</feature>
<feature type="transmembrane region" description="Helical" evidence="5">
    <location>
        <begin position="135"/>
        <end position="154"/>
    </location>
</feature>
<feature type="transmembrane region" description="Helical" evidence="5">
    <location>
        <begin position="399"/>
        <end position="416"/>
    </location>
</feature>
<protein>
    <recommendedName>
        <fullName evidence="8">Transporter, major facilitator family protein</fullName>
    </recommendedName>
</protein>
<comment type="subcellular location">
    <subcellularLocation>
        <location evidence="1">Membrane</location>
    </subcellularLocation>
</comment>
<accession>A0A4E0RJX5</accession>
<dbReference type="EMBL" id="JXXN02000609">
    <property type="protein sequence ID" value="THD26851.1"/>
    <property type="molecule type" value="Genomic_DNA"/>
</dbReference>
<name>A0A4E0RJX5_FASHE</name>
<dbReference type="SUPFAM" id="SSF103473">
    <property type="entry name" value="MFS general substrate transporter"/>
    <property type="match status" value="1"/>
</dbReference>
<feature type="transmembrane region" description="Helical" evidence="5">
    <location>
        <begin position="333"/>
        <end position="355"/>
    </location>
</feature>
<evidence type="ECO:0000313" key="6">
    <source>
        <dbReference type="EMBL" id="THD26851.1"/>
    </source>
</evidence>
<keyword evidence="3 5" id="KW-1133">Transmembrane helix</keyword>
<organism evidence="6 7">
    <name type="scientific">Fasciola hepatica</name>
    <name type="common">Liver fluke</name>
    <dbReference type="NCBI Taxonomy" id="6192"/>
    <lineage>
        <taxon>Eukaryota</taxon>
        <taxon>Metazoa</taxon>
        <taxon>Spiralia</taxon>
        <taxon>Lophotrochozoa</taxon>
        <taxon>Platyhelminthes</taxon>
        <taxon>Trematoda</taxon>
        <taxon>Digenea</taxon>
        <taxon>Plagiorchiida</taxon>
        <taxon>Echinostomata</taxon>
        <taxon>Echinostomatoidea</taxon>
        <taxon>Fasciolidae</taxon>
        <taxon>Fasciola</taxon>
    </lineage>
</organism>
<sequence length="469" mass="52609">MLFFVRDVTVLLLATALVGFSMEFMVPVSYQSPIGLRGNICFRVAFLGAAVIGARVWTTTPRLKTHVFSMQLGCLFTFTGYMFLWTSSRNLSTYWSSFSLFIVGLLFIGLAYPFLFCSAAIHLYESAPEAWRGTFGCLPWLMITVAATLVQITITRFPWGLWISVCSSLAFIANFFLSQISEPDRQLMQKTDLSDAQPLIESNDTENSTKSDSNANPSEVRFLIADQSDFGCFSQTRFQTLIWLMVMHHITGASAVMYLAELMLEFAPKLWPVDYAVAIGLPQVIGVFLACLFANRVPSVYLLRFSSVVMTGTSFALGYLLKQPQMKPINSCLITCIAFGLLAYAIGWGPIPWLLVNQMHSTADRRWAMGTAFFVSSIALLIVHVTFELLITVLGIGNYFWIVALICLCSTFHFRMPRFTNRGSVKILPRPNVKLCLHPVGQALRVDPESRVHLLNRKRFLLGPRLKVV</sequence>
<keyword evidence="7" id="KW-1185">Reference proteome</keyword>
<dbReference type="InterPro" id="IPR036259">
    <property type="entry name" value="MFS_trans_sf"/>
</dbReference>
<dbReference type="Gene3D" id="1.20.1250.20">
    <property type="entry name" value="MFS general substrate transporter like domains"/>
    <property type="match status" value="1"/>
</dbReference>
<feature type="transmembrane region" description="Helical" evidence="5">
    <location>
        <begin position="275"/>
        <end position="294"/>
    </location>
</feature>